<comment type="caution">
    <text evidence="5">The sequence shown here is derived from an EMBL/GenBank/DDBJ whole genome shotgun (WGS) entry which is preliminary data.</text>
</comment>
<evidence type="ECO:0000313" key="6">
    <source>
        <dbReference type="EMBL" id="RGW76261.1"/>
    </source>
</evidence>
<evidence type="ECO:0000313" key="5">
    <source>
        <dbReference type="EMBL" id="RGU91785.1"/>
    </source>
</evidence>
<dbReference type="Proteomes" id="UP000265489">
    <property type="component" value="Unassembled WGS sequence"/>
</dbReference>
<evidence type="ECO:0000313" key="7">
    <source>
        <dbReference type="Proteomes" id="UP000265489"/>
    </source>
</evidence>
<evidence type="ECO:0000313" key="8">
    <source>
        <dbReference type="Proteomes" id="UP000284651"/>
    </source>
</evidence>
<sequence>MKCNVLSDFLWGSATASYQCEGAWNESGRGLTQWDEFSHNSDKNINNVTGDNAADFFHKFEEDIKLMSKGNQTSFRFSISWTRIIPNGVGKINYEGIQFYNNVINTCLKYNIEPNVTLQHYDLPFSIAKEGGWTNPKIIGAFNNYAKVCFENFGDRVKLWVTQNELRYYAHCSYLQGNYPPNHILDFESYAKTLYYGMVASALAVKTYHDMKLNGMIGIVHACGAVETLHDSEEDKIARFNADLYYIRSILDPALKGYFPQELIDKAKSSNIDISFIDQKYDAILKEGIVDFVGLNVYVRNLVKPYSGEESYMSFNNQGKNSNKLEGSAIKGWFASDDDPSTQKNFWGREMYPKCIYDCIKYVNNKYPNVPLMITENGVASYDQVEDGKINDDERVQYTKEFINWVIKAYDEGLPIYGYYVWSTMDLYSWVNGYEKRYGLVYVDFENNYKRIPKKSWYEYKKWIDTFQRNHLKEK</sequence>
<protein>
    <submittedName>
        <fullName evidence="5">Glycoside hydrolase family 1 protein</fullName>
    </submittedName>
</protein>
<evidence type="ECO:0000256" key="1">
    <source>
        <dbReference type="ARBA" id="ARBA00010838"/>
    </source>
</evidence>
<comment type="similarity">
    <text evidence="1 4">Belongs to the glycosyl hydrolase 1 family.</text>
</comment>
<dbReference type="GO" id="GO:0016052">
    <property type="term" value="P:carbohydrate catabolic process"/>
    <property type="evidence" value="ECO:0007669"/>
    <property type="project" value="TreeGrafter"/>
</dbReference>
<dbReference type="SUPFAM" id="SSF51445">
    <property type="entry name" value="(Trans)glycosidases"/>
    <property type="match status" value="1"/>
</dbReference>
<keyword evidence="3" id="KW-0326">Glycosidase</keyword>
<name>A0A395W701_9FIRM</name>
<evidence type="ECO:0000256" key="3">
    <source>
        <dbReference type="ARBA" id="ARBA00023295"/>
    </source>
</evidence>
<organism evidence="5 7">
    <name type="scientific">Holdemanella biformis</name>
    <dbReference type="NCBI Taxonomy" id="1735"/>
    <lineage>
        <taxon>Bacteria</taxon>
        <taxon>Bacillati</taxon>
        <taxon>Bacillota</taxon>
        <taxon>Erysipelotrichia</taxon>
        <taxon>Erysipelotrichales</taxon>
        <taxon>Erysipelotrichaceae</taxon>
        <taxon>Holdemanella</taxon>
    </lineage>
</organism>
<dbReference type="InterPro" id="IPR001360">
    <property type="entry name" value="Glyco_hydro_1"/>
</dbReference>
<evidence type="ECO:0000256" key="4">
    <source>
        <dbReference type="RuleBase" id="RU003690"/>
    </source>
</evidence>
<dbReference type="InterPro" id="IPR017853">
    <property type="entry name" value="GH"/>
</dbReference>
<dbReference type="EMBL" id="QRYQ01000009">
    <property type="protein sequence ID" value="RGU91785.1"/>
    <property type="molecule type" value="Genomic_DNA"/>
</dbReference>
<dbReference type="EMBL" id="QSAT01000005">
    <property type="protein sequence ID" value="RGW76261.1"/>
    <property type="molecule type" value="Genomic_DNA"/>
</dbReference>
<dbReference type="Proteomes" id="UP000284651">
    <property type="component" value="Unassembled WGS sequence"/>
</dbReference>
<evidence type="ECO:0000256" key="2">
    <source>
        <dbReference type="ARBA" id="ARBA00022801"/>
    </source>
</evidence>
<gene>
    <name evidence="6" type="ORF">DWV56_02545</name>
    <name evidence="5" type="ORF">DWW32_06085</name>
</gene>
<dbReference type="Pfam" id="PF00232">
    <property type="entry name" value="Glyco_hydro_1"/>
    <property type="match status" value="1"/>
</dbReference>
<accession>A0A395W701</accession>
<dbReference type="PANTHER" id="PTHR10353">
    <property type="entry name" value="GLYCOSYL HYDROLASE"/>
    <property type="match status" value="1"/>
</dbReference>
<dbReference type="PRINTS" id="PR00131">
    <property type="entry name" value="GLHYDRLASE1"/>
</dbReference>
<dbReference type="AlphaFoldDB" id="A0A395W701"/>
<dbReference type="GO" id="GO:0008422">
    <property type="term" value="F:beta-glucosidase activity"/>
    <property type="evidence" value="ECO:0007669"/>
    <property type="project" value="TreeGrafter"/>
</dbReference>
<dbReference type="Gene3D" id="3.20.20.80">
    <property type="entry name" value="Glycosidases"/>
    <property type="match status" value="1"/>
</dbReference>
<dbReference type="GeneID" id="66579278"/>
<dbReference type="PROSITE" id="PS00653">
    <property type="entry name" value="GLYCOSYL_HYDROL_F1_2"/>
    <property type="match status" value="1"/>
</dbReference>
<keyword evidence="2 5" id="KW-0378">Hydrolase</keyword>
<proteinExistence type="inferred from homology"/>
<dbReference type="FunFam" id="3.20.20.80:FF:000004">
    <property type="entry name" value="Beta-glucosidase 6-phospho-beta-glucosidase"/>
    <property type="match status" value="1"/>
</dbReference>
<dbReference type="InterPro" id="IPR033132">
    <property type="entry name" value="GH_1_N_CS"/>
</dbReference>
<dbReference type="RefSeq" id="WP_008818130.1">
    <property type="nucleotide sequence ID" value="NZ_CAUHCP010000022.1"/>
</dbReference>
<dbReference type="GO" id="GO:0005829">
    <property type="term" value="C:cytosol"/>
    <property type="evidence" value="ECO:0007669"/>
    <property type="project" value="TreeGrafter"/>
</dbReference>
<reference evidence="7 8" key="1">
    <citation type="submission" date="2018-08" db="EMBL/GenBank/DDBJ databases">
        <title>A genome reference for cultivated species of the human gut microbiota.</title>
        <authorList>
            <person name="Zou Y."/>
            <person name="Xue W."/>
            <person name="Luo G."/>
        </authorList>
    </citation>
    <scope>NUCLEOTIDE SEQUENCE [LARGE SCALE GENOMIC DNA]</scope>
    <source>
        <strain evidence="6 8">AF10-31</strain>
        <strain evidence="5 7">AF15-20</strain>
    </source>
</reference>
<dbReference type="PANTHER" id="PTHR10353:SF36">
    <property type="entry name" value="LP05116P"/>
    <property type="match status" value="1"/>
</dbReference>